<organism evidence="2 3">
    <name type="scientific">Protopolystoma xenopodis</name>
    <dbReference type="NCBI Taxonomy" id="117903"/>
    <lineage>
        <taxon>Eukaryota</taxon>
        <taxon>Metazoa</taxon>
        <taxon>Spiralia</taxon>
        <taxon>Lophotrochozoa</taxon>
        <taxon>Platyhelminthes</taxon>
        <taxon>Monogenea</taxon>
        <taxon>Polyopisthocotylea</taxon>
        <taxon>Polystomatidea</taxon>
        <taxon>Polystomatidae</taxon>
        <taxon>Protopolystoma</taxon>
    </lineage>
</organism>
<sequence length="297" mass="32401">MRMLTLLQIKHSSKSFAHLTAAKETTRQTAASKHSEVMVDKAHAPQFLGKQILNENNQGLDIYQQINNNIDIPNNYPPGSDTGDADDNIAFNPTIQSPQEIKNSNAFDASRDSSEKFVNNCSDKIEAADCSISNLVSYSDTDGHKNVPNCAKVHTGSPNATETHNDCSKYAGSNATLDEASSSTTEVLSNSGACIINQLNNVTEANELKRLSGSIHFKKHNLEKNLFVCPQPKHMKAHGKLTSKVSIEIENTREIAPQAEIEDKQLDPIIKEGFSSNGSSAQSIENLEAESNFTNKV</sequence>
<dbReference type="EMBL" id="CAAALY010245871">
    <property type="protein sequence ID" value="VEL33489.1"/>
    <property type="molecule type" value="Genomic_DNA"/>
</dbReference>
<protein>
    <submittedName>
        <fullName evidence="2">Uncharacterized protein</fullName>
    </submittedName>
</protein>
<dbReference type="AlphaFoldDB" id="A0A3S5AVX6"/>
<gene>
    <name evidence="2" type="ORF">PXEA_LOCUS26929</name>
</gene>
<name>A0A3S5AVX6_9PLAT</name>
<proteinExistence type="predicted"/>
<evidence type="ECO:0000256" key="1">
    <source>
        <dbReference type="SAM" id="MobiDB-lite"/>
    </source>
</evidence>
<feature type="region of interest" description="Disordered" evidence="1">
    <location>
        <begin position="275"/>
        <end position="297"/>
    </location>
</feature>
<reference evidence="2" key="1">
    <citation type="submission" date="2018-11" db="EMBL/GenBank/DDBJ databases">
        <authorList>
            <consortium name="Pathogen Informatics"/>
        </authorList>
    </citation>
    <scope>NUCLEOTIDE SEQUENCE</scope>
</reference>
<keyword evidence="3" id="KW-1185">Reference proteome</keyword>
<evidence type="ECO:0000313" key="2">
    <source>
        <dbReference type="EMBL" id="VEL33489.1"/>
    </source>
</evidence>
<accession>A0A3S5AVX6</accession>
<dbReference type="Proteomes" id="UP000784294">
    <property type="component" value="Unassembled WGS sequence"/>
</dbReference>
<comment type="caution">
    <text evidence="2">The sequence shown here is derived from an EMBL/GenBank/DDBJ whole genome shotgun (WGS) entry which is preliminary data.</text>
</comment>
<evidence type="ECO:0000313" key="3">
    <source>
        <dbReference type="Proteomes" id="UP000784294"/>
    </source>
</evidence>